<dbReference type="Pfam" id="PF06134">
    <property type="entry name" value="RhaA"/>
    <property type="match status" value="1"/>
</dbReference>
<dbReference type="EMBL" id="BAAADD010000002">
    <property type="protein sequence ID" value="GAA0562246.1"/>
    <property type="molecule type" value="Genomic_DNA"/>
</dbReference>
<proteinExistence type="inferred from homology"/>
<dbReference type="Proteomes" id="UP001499951">
    <property type="component" value="Unassembled WGS sequence"/>
</dbReference>
<dbReference type="InterPro" id="IPR036237">
    <property type="entry name" value="Xyl_isomerase-like_sf"/>
</dbReference>
<dbReference type="InterPro" id="IPR043129">
    <property type="entry name" value="ATPase_NBD"/>
</dbReference>
<evidence type="ECO:0000256" key="1">
    <source>
        <dbReference type="ARBA" id="ARBA00022490"/>
    </source>
</evidence>
<feature type="binding site" evidence="6">
    <location>
        <position position="774"/>
    </location>
    <ligand>
        <name>Mn(2+)</name>
        <dbReference type="ChEBI" id="CHEBI:29035"/>
    </ligand>
</feature>
<keyword evidence="2 6" id="KW-0479">Metal-binding</keyword>
<dbReference type="HAMAP" id="MF_00541">
    <property type="entry name" value="RhaA"/>
    <property type="match status" value="1"/>
</dbReference>
<comment type="function">
    <text evidence="6">Catalyzes the interconversion of L-rhamnose and L-rhamnulose.</text>
</comment>
<evidence type="ECO:0000256" key="4">
    <source>
        <dbReference type="ARBA" id="ARBA00023235"/>
    </source>
</evidence>
<evidence type="ECO:0000256" key="6">
    <source>
        <dbReference type="HAMAP-Rule" id="MF_00541"/>
    </source>
</evidence>
<keyword evidence="10" id="KW-1185">Reference proteome</keyword>
<dbReference type="InterPro" id="IPR050337">
    <property type="entry name" value="L-rhamnose_isomerase"/>
</dbReference>
<sequence>MAKGSVVVLDVGKTLAKATLWSPERRLLLKRSRPNARITESGLPVLDYKGIEEWLAGVLKEFAATADIEAIVPVGHGASGCLVEGDRLIVPPLDYEATPPDDICQEYRAVRDAFALTGSPCLPMGLNFGTQLFWLQSVFPKEFARGTILMWPQYWAWRLCGEKAIEVTSLGCHTDLWQPTTGKPSPMAVAQGWAKRFAPLRKASDVLGHVSHEWRERTGLSRHCKVLCGLHDSNAALLASRLHPEIGNRECTVLSTGTWFIAMRSLPSAADSPILTEDRDCLFNVDVWGNPVPSSRFMGGREAELLEDSAGDFVDVAGNADELMRLARKAVEDGVCALPAFEAGVGPFPRNIGRWIKRPADKLGRRAVAALYLALMANASLDLIGARGRIIIEGRFGADPVFTRALAALRPADAIYLSNAADNLAFGALGLFDDAIPSGSDMKKVDPLDVDIARYAEAWRAMVTDGGTVQTDNNKGATTMHAGITSAYEAAKQRYAALGVNTDEALKKLDAISISIQCWQGDDVGGFETVGAALSGGIQATGNYPGKARSLAELRADAEKAVSLIPGKHRFNLHASYLDNGGKKVDRDEIEPKHFQSWIDWAKKVGMGLDFNPTYFSHPKAADGFTLSHADKGIRDFWIQHGIQSRKIGAEIGKQLGSTCATNFWMPDGFKDIPADRQSPRERMADSLDKIFAAKIDPKLNVDSVEAKLFGIGVESYTVGSHEFYMGYAVSRGTHLTLDSGHFHPTEVISDKISSILMFCPGLVLHVSRPVRWDSDHVVVLDDELQSIGRELVRSGKLDKVHIGLDYFDASINRVAAWVIGTRNILKSLMMGFLEPSATLRKAELEGDFTSRLALNEELKSLPWAAVWDYWCETKGVPVGTAWLDEVKTYEREVLSKRA</sequence>
<feature type="binding site" evidence="6">
    <location>
        <position position="742"/>
    </location>
    <ligand>
        <name>Mn(2+)</name>
        <dbReference type="ChEBI" id="CHEBI:29035"/>
    </ligand>
</feature>
<dbReference type="InterPro" id="IPR009308">
    <property type="entry name" value="Rhamnose_isomerase"/>
</dbReference>
<comment type="subcellular location">
    <subcellularLocation>
        <location evidence="6">Cytoplasm</location>
    </subcellularLocation>
</comment>
<protein>
    <recommendedName>
        <fullName evidence="6 7">L-rhamnose isomerase</fullName>
        <ecNumber evidence="6 7">5.3.1.14</ecNumber>
    </recommendedName>
</protein>
<feature type="binding site" evidence="6">
    <location>
        <position position="776"/>
    </location>
    <ligand>
        <name>Mn(2+)</name>
        <dbReference type="ChEBI" id="CHEBI:29035"/>
    </ligand>
</feature>
<dbReference type="EC" id="5.3.1.14" evidence="6 7"/>
<evidence type="ECO:0000256" key="7">
    <source>
        <dbReference type="NCBIfam" id="TIGR01748"/>
    </source>
</evidence>
<dbReference type="Gene3D" id="3.20.20.150">
    <property type="entry name" value="Divalent-metal-dependent TIM barrel enzymes"/>
    <property type="match status" value="1"/>
</dbReference>
<evidence type="ECO:0000259" key="8">
    <source>
        <dbReference type="Pfam" id="PF21546"/>
    </source>
</evidence>
<feature type="domain" description="Carbohydrate kinase FGGY C-terminal" evidence="8">
    <location>
        <begin position="249"/>
        <end position="433"/>
    </location>
</feature>
<organism evidence="9 10">
    <name type="scientific">Rhizomicrobium electricum</name>
    <dbReference type="NCBI Taxonomy" id="480070"/>
    <lineage>
        <taxon>Bacteria</taxon>
        <taxon>Pseudomonadati</taxon>
        <taxon>Pseudomonadota</taxon>
        <taxon>Alphaproteobacteria</taxon>
        <taxon>Micropepsales</taxon>
        <taxon>Micropepsaceae</taxon>
        <taxon>Rhizomicrobium</taxon>
    </lineage>
</organism>
<comment type="pathway">
    <text evidence="6">Carbohydrate degradation; L-rhamnose degradation; glycerone phosphate from L-rhamnose: step 1/3.</text>
</comment>
<comment type="similarity">
    <text evidence="6">Belongs to the rhamnose isomerase family.</text>
</comment>
<keyword evidence="1 6" id="KW-0963">Cytoplasm</keyword>
<dbReference type="CDD" id="cd07772">
    <property type="entry name" value="ASKHA_NBD_FGGY_NaCK-like"/>
    <property type="match status" value="1"/>
</dbReference>
<accession>A0ABN1EAZ2</accession>
<dbReference type="NCBIfam" id="NF002203">
    <property type="entry name" value="PRK01076.1"/>
    <property type="match status" value="1"/>
</dbReference>
<dbReference type="SUPFAM" id="SSF51658">
    <property type="entry name" value="Xylose isomerase-like"/>
    <property type="match status" value="1"/>
</dbReference>
<comment type="caution">
    <text evidence="9">The sequence shown here is derived from an EMBL/GenBank/DDBJ whole genome shotgun (WGS) entry which is preliminary data.</text>
</comment>
<comment type="catalytic activity">
    <reaction evidence="6">
        <text>L-rhamnopyranose = L-rhamnulose</text>
        <dbReference type="Rhea" id="RHEA:23160"/>
        <dbReference type="ChEBI" id="CHEBI:17897"/>
        <dbReference type="ChEBI" id="CHEBI:62346"/>
        <dbReference type="EC" id="5.3.1.14"/>
    </reaction>
</comment>
<reference evidence="9 10" key="1">
    <citation type="journal article" date="2019" name="Int. J. Syst. Evol. Microbiol.">
        <title>The Global Catalogue of Microorganisms (GCM) 10K type strain sequencing project: providing services to taxonomists for standard genome sequencing and annotation.</title>
        <authorList>
            <consortium name="The Broad Institute Genomics Platform"/>
            <consortium name="The Broad Institute Genome Sequencing Center for Infectious Disease"/>
            <person name="Wu L."/>
            <person name="Ma J."/>
        </authorList>
    </citation>
    <scope>NUCLEOTIDE SEQUENCE [LARGE SCALE GENOMIC DNA]</scope>
    <source>
        <strain evidence="9 10">JCM 15089</strain>
    </source>
</reference>
<evidence type="ECO:0000256" key="2">
    <source>
        <dbReference type="ARBA" id="ARBA00022723"/>
    </source>
</evidence>
<dbReference type="Gene3D" id="3.30.420.40">
    <property type="match status" value="2"/>
</dbReference>
<keyword evidence="3 6" id="KW-0464">Manganese</keyword>
<dbReference type="SUPFAM" id="SSF53067">
    <property type="entry name" value="Actin-like ATPase domain"/>
    <property type="match status" value="1"/>
</dbReference>
<evidence type="ECO:0000256" key="5">
    <source>
        <dbReference type="ARBA" id="ARBA00023308"/>
    </source>
</evidence>
<dbReference type="NCBIfam" id="TIGR01748">
    <property type="entry name" value="rhaA"/>
    <property type="match status" value="1"/>
</dbReference>
<dbReference type="PANTHER" id="PTHR30268:SF0">
    <property type="entry name" value="L-RHAMNOSE ISOMERASE"/>
    <property type="match status" value="1"/>
</dbReference>
<keyword evidence="4 6" id="KW-0413">Isomerase</keyword>
<dbReference type="InterPro" id="IPR049382">
    <property type="entry name" value="FGGY_C_2"/>
</dbReference>
<name>A0ABN1EAZ2_9PROT</name>
<dbReference type="PANTHER" id="PTHR30268">
    <property type="entry name" value="L-RHAMNOSE ISOMERASE"/>
    <property type="match status" value="1"/>
</dbReference>
<dbReference type="Pfam" id="PF21546">
    <property type="entry name" value="FGGY_C_2"/>
    <property type="match status" value="1"/>
</dbReference>
<evidence type="ECO:0000256" key="3">
    <source>
        <dbReference type="ARBA" id="ARBA00023211"/>
    </source>
</evidence>
<keyword evidence="5 6" id="KW-0684">Rhamnose metabolism</keyword>
<comment type="cofactor">
    <cofactor evidence="6">
        <name>Mn(2+)</name>
        <dbReference type="ChEBI" id="CHEBI:29035"/>
    </cofactor>
    <text evidence="6">Binds 1 Mn(2+) ion per subunit.</text>
</comment>
<gene>
    <name evidence="6" type="primary">rhaA</name>
    <name evidence="9" type="ORF">GCM10008942_08340</name>
</gene>
<evidence type="ECO:0000313" key="10">
    <source>
        <dbReference type="Proteomes" id="UP001499951"/>
    </source>
</evidence>
<evidence type="ECO:0000313" key="9">
    <source>
        <dbReference type="EMBL" id="GAA0562246.1"/>
    </source>
</evidence>